<comment type="caution">
    <text evidence="3">The sequence shown here is derived from an EMBL/GenBank/DDBJ whole genome shotgun (WGS) entry which is preliminary data.</text>
</comment>
<feature type="transmembrane region" description="Helical" evidence="1">
    <location>
        <begin position="14"/>
        <end position="35"/>
    </location>
</feature>
<reference evidence="3 4" key="1">
    <citation type="submission" date="2021-03" db="EMBL/GenBank/DDBJ databases">
        <title>Antimicrobial resistance genes in bacteria isolated from Japanese honey, and their potential for conferring macrolide and lincosamide resistance in the American foulbrood pathogen Paenibacillus larvae.</title>
        <authorList>
            <person name="Okamoto M."/>
            <person name="Kumagai M."/>
            <person name="Kanamori H."/>
            <person name="Takamatsu D."/>
        </authorList>
    </citation>
    <scope>NUCLEOTIDE SEQUENCE [LARGE SCALE GENOMIC DNA]</scope>
    <source>
        <strain evidence="3 4">J6TS1</strain>
    </source>
</reference>
<keyword evidence="4" id="KW-1185">Reference proteome</keyword>
<dbReference type="RefSeq" id="WP_306428780.1">
    <property type="nucleotide sequence ID" value="NZ_BORI01000009.1"/>
</dbReference>
<dbReference type="EMBL" id="BORJ01000015">
    <property type="protein sequence ID" value="GIN98615.1"/>
    <property type="molecule type" value="Genomic_DNA"/>
</dbReference>
<protein>
    <submittedName>
        <fullName evidence="3">TVP38/TMEM64 family protein</fullName>
    </submittedName>
</protein>
<organism evidence="3 4">
    <name type="scientific">Siminovitchia terrae</name>
    <name type="common">Bacillus terrae</name>
    <dbReference type="NCBI Taxonomy" id="1914933"/>
    <lineage>
        <taxon>Bacteria</taxon>
        <taxon>Bacillati</taxon>
        <taxon>Bacillota</taxon>
        <taxon>Bacilli</taxon>
        <taxon>Bacillales</taxon>
        <taxon>Bacillaceae</taxon>
        <taxon>Siminovitchia</taxon>
    </lineage>
</organism>
<accession>A0ABQ4L324</accession>
<evidence type="ECO:0000313" key="3">
    <source>
        <dbReference type="EMBL" id="GIN98615.1"/>
    </source>
</evidence>
<evidence type="ECO:0000313" key="4">
    <source>
        <dbReference type="Proteomes" id="UP000680670"/>
    </source>
</evidence>
<dbReference type="Proteomes" id="UP000680670">
    <property type="component" value="Unassembled WGS sequence"/>
</dbReference>
<dbReference type="InterPro" id="IPR032816">
    <property type="entry name" value="VTT_dom"/>
</dbReference>
<evidence type="ECO:0000256" key="1">
    <source>
        <dbReference type="SAM" id="Phobius"/>
    </source>
</evidence>
<proteinExistence type="predicted"/>
<feature type="transmembrane region" description="Helical" evidence="1">
    <location>
        <begin position="162"/>
        <end position="182"/>
    </location>
</feature>
<sequence length="200" mass="22965">MYRRKQVIIMDEQLLIMLSVMSGIGILAPVLFILFHVVRQFMFIPVVLVCMAGGMLFGSFLGTVYSMAGLLLLSALFYFCIGKIPRTYGKLMKVKHNWFGAHTKMTVGQIAILRLIPFFHYQLLNVCLLERRPDFRGFMKGAFATNLPLAFFYTIFGEYITQFSPGMVVLIVIALFILCYLLREKVVTVKWHDFFSHHSA</sequence>
<name>A0ABQ4L324_SIMTE</name>
<feature type="transmembrane region" description="Helical" evidence="1">
    <location>
        <begin position="67"/>
        <end position="85"/>
    </location>
</feature>
<dbReference type="Pfam" id="PF09335">
    <property type="entry name" value="VTT_dom"/>
    <property type="match status" value="1"/>
</dbReference>
<gene>
    <name evidence="3" type="ORF">J6TS1_44850</name>
</gene>
<feature type="transmembrane region" description="Helical" evidence="1">
    <location>
        <begin position="138"/>
        <end position="156"/>
    </location>
</feature>
<keyword evidence="1" id="KW-1133">Transmembrane helix</keyword>
<keyword evidence="1" id="KW-0472">Membrane</keyword>
<evidence type="ECO:0000259" key="2">
    <source>
        <dbReference type="Pfam" id="PF09335"/>
    </source>
</evidence>
<feature type="domain" description="VTT" evidence="2">
    <location>
        <begin position="44"/>
        <end position="158"/>
    </location>
</feature>
<keyword evidence="1" id="KW-0812">Transmembrane</keyword>